<dbReference type="EMBL" id="JARKIF010000011">
    <property type="protein sequence ID" value="KAJ7627135.1"/>
    <property type="molecule type" value="Genomic_DNA"/>
</dbReference>
<evidence type="ECO:0000313" key="1">
    <source>
        <dbReference type="EMBL" id="KAJ7627135.1"/>
    </source>
</evidence>
<dbReference type="AlphaFoldDB" id="A0AAD7BQM5"/>
<keyword evidence="2" id="KW-1185">Reference proteome</keyword>
<name>A0AAD7BQM5_9AGAR</name>
<dbReference type="Proteomes" id="UP001221142">
    <property type="component" value="Unassembled WGS sequence"/>
</dbReference>
<accession>A0AAD7BQM5</accession>
<proteinExistence type="predicted"/>
<organism evidence="1 2">
    <name type="scientific">Roridomyces roridus</name>
    <dbReference type="NCBI Taxonomy" id="1738132"/>
    <lineage>
        <taxon>Eukaryota</taxon>
        <taxon>Fungi</taxon>
        <taxon>Dikarya</taxon>
        <taxon>Basidiomycota</taxon>
        <taxon>Agaricomycotina</taxon>
        <taxon>Agaricomycetes</taxon>
        <taxon>Agaricomycetidae</taxon>
        <taxon>Agaricales</taxon>
        <taxon>Marasmiineae</taxon>
        <taxon>Mycenaceae</taxon>
        <taxon>Roridomyces</taxon>
    </lineage>
</organism>
<dbReference type="SUPFAM" id="SSF52058">
    <property type="entry name" value="L domain-like"/>
    <property type="match status" value="1"/>
</dbReference>
<sequence>MVPPTRLCRCHRTCIVSGMRACRDPFFGASKTTDGAISMPLMQIGENLHASSLDPLKPVTIAAMDLSAQVARVAALGSPWVDTKLLEPSWASPSSGGSFEQLECSSRNSYRARAVWCAAGLLELLRNAGPWRIGEAWVARAARVALLECRSSRGDHGGGAFIKKLRVEGGFGLCMYGILKYAPKITDIFLSLYLHACDSVSGLDLGLPLINPRRLIVGEAVHAGPLKNKPVTQLMRSLEGLALTWNNLTTFISPNLYLERRCFIKKIIFTPNVQTLSFPLVGLHEDGAIPVHILEFARMTSIQKVEIRMSISHEEAERSLSHPTTSECRSKLQIVDHGLDVAPKYIPGLPINPAFNPLLASPQATVDLVWERVLFFAMHPVAVTGPTLIPACMNAILGHKDRTNKRRLQYLLVCKTFHVRTSLSPVAVSLIKMQKVALEYCTISTYLYRWPVLTPTNADALHQRLTQKTSLLREITIFSVAWDTRLTCEMLPLFTHTPNLTRLGLDDAVNMDWAVFRTVAEILGASLVELSVKVVLSAVPDAAVFCRFTALRKLTWASGDILIPPSQHASGGLPALECLVLEDHCHRSILPSLMPTMELQHVEFQHFNLDCRCTSGHLTELTNFCRDLITTVVTTVLNATLARRTVSDPAPSPSSATSAHRCTPQAYHVPLARCHASADPHVSMPPSPLKRSLGPRPTPCIPKLSTSAAAAQHRASRTHWPLATVPLSTHMCCHMLLQRLPPLLTTRHRFGATPSTENSPVVQIVLESRSGPSPALRLTSLKSYRSSMHANQSKPVNISSSRCLYIKNSVSGKIGPPAQLVNDCPPPTLWPPLLPSLAFSPHSPFPTFVISRMHPSLAPRFQPNLEVKINVGSAKINLELSEIQHSSLTKTASLPEIRHVIFPSYPSVEQTAEHGAFLKKHGSKILKLEIFTPELNKTLTMCPNLICLHINLGQTHVHVGSLNLRSLKLCLRIESQGDELKAYTETFDTSRKHDSLVKLVFDKARHFVVSLISFTVDHIYFTRQNQRNERADWNKIFLAIAGLQSAKFPALREVRCTTHGRIVQNGVFNF</sequence>
<gene>
    <name evidence="1" type="ORF">FB45DRAFT_1004704</name>
</gene>
<comment type="caution">
    <text evidence="1">The sequence shown here is derived from an EMBL/GenBank/DDBJ whole genome shotgun (WGS) entry which is preliminary data.</text>
</comment>
<reference evidence="1" key="1">
    <citation type="submission" date="2023-03" db="EMBL/GenBank/DDBJ databases">
        <title>Massive genome expansion in bonnet fungi (Mycena s.s.) driven by repeated elements and novel gene families across ecological guilds.</title>
        <authorList>
            <consortium name="Lawrence Berkeley National Laboratory"/>
            <person name="Harder C.B."/>
            <person name="Miyauchi S."/>
            <person name="Viragh M."/>
            <person name="Kuo A."/>
            <person name="Thoen E."/>
            <person name="Andreopoulos B."/>
            <person name="Lu D."/>
            <person name="Skrede I."/>
            <person name="Drula E."/>
            <person name="Henrissat B."/>
            <person name="Morin E."/>
            <person name="Kohler A."/>
            <person name="Barry K."/>
            <person name="LaButti K."/>
            <person name="Morin E."/>
            <person name="Salamov A."/>
            <person name="Lipzen A."/>
            <person name="Mereny Z."/>
            <person name="Hegedus B."/>
            <person name="Baldrian P."/>
            <person name="Stursova M."/>
            <person name="Weitz H."/>
            <person name="Taylor A."/>
            <person name="Grigoriev I.V."/>
            <person name="Nagy L.G."/>
            <person name="Martin F."/>
            <person name="Kauserud H."/>
        </authorList>
    </citation>
    <scope>NUCLEOTIDE SEQUENCE</scope>
    <source>
        <strain evidence="1">9284</strain>
    </source>
</reference>
<evidence type="ECO:0000313" key="2">
    <source>
        <dbReference type="Proteomes" id="UP001221142"/>
    </source>
</evidence>
<protein>
    <submittedName>
        <fullName evidence="1">Uncharacterized protein</fullName>
    </submittedName>
</protein>